<protein>
    <submittedName>
        <fullName evidence="1">Uncharacterized protein</fullName>
    </submittedName>
</protein>
<organism evidence="1 2">
    <name type="scientific">Flavobacterium procerum</name>
    <dbReference type="NCBI Taxonomy" id="1455569"/>
    <lineage>
        <taxon>Bacteria</taxon>
        <taxon>Pseudomonadati</taxon>
        <taxon>Bacteroidota</taxon>
        <taxon>Flavobacteriia</taxon>
        <taxon>Flavobacteriales</taxon>
        <taxon>Flavobacteriaceae</taxon>
        <taxon>Flavobacterium</taxon>
    </lineage>
</organism>
<reference evidence="1 2" key="1">
    <citation type="submission" date="2024-09" db="EMBL/GenBank/DDBJ databases">
        <authorList>
            <person name="Sun Q."/>
            <person name="Mori K."/>
        </authorList>
    </citation>
    <scope>NUCLEOTIDE SEQUENCE [LARGE SCALE GENOMIC DNA]</scope>
    <source>
        <strain evidence="1 2">CGMCC 1.12926</strain>
    </source>
</reference>
<proteinExistence type="predicted"/>
<keyword evidence="2" id="KW-1185">Reference proteome</keyword>
<name>A0ABV6BLN6_9FLAO</name>
<evidence type="ECO:0000313" key="1">
    <source>
        <dbReference type="EMBL" id="MFC0076355.1"/>
    </source>
</evidence>
<dbReference type="Proteomes" id="UP001589734">
    <property type="component" value="Unassembled WGS sequence"/>
</dbReference>
<comment type="caution">
    <text evidence="1">The sequence shown here is derived from an EMBL/GenBank/DDBJ whole genome shotgun (WGS) entry which is preliminary data.</text>
</comment>
<gene>
    <name evidence="1" type="ORF">ACFFLS_04850</name>
</gene>
<accession>A0ABV6BLN6</accession>
<evidence type="ECO:0000313" key="2">
    <source>
        <dbReference type="Proteomes" id="UP001589734"/>
    </source>
</evidence>
<dbReference type="EMBL" id="JBHLYW010000005">
    <property type="protein sequence ID" value="MFC0076355.1"/>
    <property type="molecule type" value="Genomic_DNA"/>
</dbReference>
<sequence>MNSEFIGKEEKFKSKYQYTSDSPSRTDLYYSLDFYTYFVGWGTNPFGEAGTAHFIENKEDPGGFSSEELDHYREYKIADFYVRFCENDTVNYIGILTYYKNDEITKTDTIINNCNTTKSQKVE</sequence>